<organism evidence="1 2">
    <name type="scientific">Hydra vulgaris</name>
    <name type="common">Hydra</name>
    <name type="synonym">Hydra attenuata</name>
    <dbReference type="NCBI Taxonomy" id="6087"/>
    <lineage>
        <taxon>Eukaryota</taxon>
        <taxon>Metazoa</taxon>
        <taxon>Cnidaria</taxon>
        <taxon>Hydrozoa</taxon>
        <taxon>Hydroidolina</taxon>
        <taxon>Anthoathecata</taxon>
        <taxon>Aplanulata</taxon>
        <taxon>Hydridae</taxon>
        <taxon>Hydra</taxon>
    </lineage>
</organism>
<dbReference type="RefSeq" id="XP_065655575.1">
    <property type="nucleotide sequence ID" value="XM_065799503.1"/>
</dbReference>
<keyword evidence="1" id="KW-1185">Reference proteome</keyword>
<name>A0ABM4C1Z6_HYDVU</name>
<protein>
    <submittedName>
        <fullName evidence="2">Uncharacterized protein LOC136081713 isoform X1</fullName>
    </submittedName>
</protein>
<proteinExistence type="predicted"/>
<gene>
    <name evidence="2" type="primary">LOC136081713</name>
</gene>
<dbReference type="GeneID" id="136081713"/>
<reference evidence="2" key="1">
    <citation type="submission" date="2025-08" db="UniProtKB">
        <authorList>
            <consortium name="RefSeq"/>
        </authorList>
    </citation>
    <scope>IDENTIFICATION</scope>
</reference>
<dbReference type="Proteomes" id="UP001652625">
    <property type="component" value="Chromosome 06"/>
</dbReference>
<sequence length="357" mass="41056">MFCWDFFVIFGELNCTRILKCQFLNGKIKEVEVIAKSWMKNDRKCFWPPFKNPLQFVKLSQPCRHWKIYPDRHWKIYPARILCTTDFYEEAQSRLEKAADASNIENDTAEKKGTKRKRKTAMTFCESDEDIVVGDEGLYGRHYFDSSNSQRTSNMIPNIADVFKSILTPHLHSEIASFSVAENNIDFSKEADLSQRKMMLSSNILVENGSKNCVLDKEDNRERYLSCQDFQKVALSWMAKIDKKVLLLLFILISRNQKIQMSSLSRCGGNTPYKSAFAFGKLLMSEDAGACFNVSGGSLKINFKTYTLYHMIVDAITRQHHDAKICECHSGISEFLRQSGTRLNRKVLKINNAANPK</sequence>
<accession>A0ABM4C1Z6</accession>
<evidence type="ECO:0000313" key="2">
    <source>
        <dbReference type="RefSeq" id="XP_065655575.1"/>
    </source>
</evidence>
<evidence type="ECO:0000313" key="1">
    <source>
        <dbReference type="Proteomes" id="UP001652625"/>
    </source>
</evidence>